<dbReference type="GO" id="GO:0005829">
    <property type="term" value="C:cytosol"/>
    <property type="evidence" value="ECO:0007669"/>
    <property type="project" value="TreeGrafter"/>
</dbReference>
<dbReference type="PANTHER" id="PTHR11138">
    <property type="entry name" value="METHIONYL-TRNA FORMYLTRANSFERASE"/>
    <property type="match status" value="1"/>
</dbReference>
<dbReference type="InterPro" id="IPR005794">
    <property type="entry name" value="Fmt"/>
</dbReference>
<dbReference type="InterPro" id="IPR044135">
    <property type="entry name" value="Met-tRNA-FMT_C"/>
</dbReference>
<dbReference type="NCBIfam" id="TIGR00460">
    <property type="entry name" value="fmt"/>
    <property type="match status" value="1"/>
</dbReference>
<evidence type="ECO:0000256" key="4">
    <source>
        <dbReference type="ARBA" id="ARBA00022917"/>
    </source>
</evidence>
<feature type="domain" description="Formyl transferase C-terminal" evidence="6">
    <location>
        <begin position="197"/>
        <end position="292"/>
    </location>
</feature>
<dbReference type="InterPro" id="IPR002376">
    <property type="entry name" value="Formyl_transf_N"/>
</dbReference>
<dbReference type="EMBL" id="CAEZUG010000027">
    <property type="protein sequence ID" value="CAB4591155.1"/>
    <property type="molecule type" value="Genomic_DNA"/>
</dbReference>
<dbReference type="EC" id="2.1.2.9" evidence="2"/>
<reference evidence="8" key="1">
    <citation type="submission" date="2020-05" db="EMBL/GenBank/DDBJ databases">
        <authorList>
            <person name="Chiriac C."/>
            <person name="Salcher M."/>
            <person name="Ghai R."/>
            <person name="Kavagutti S V."/>
        </authorList>
    </citation>
    <scope>NUCLEOTIDE SEQUENCE</scope>
</reference>
<comment type="similarity">
    <text evidence="1">Belongs to the Fmt family.</text>
</comment>
<dbReference type="AlphaFoldDB" id="A0A6J6KWR8"/>
<dbReference type="InterPro" id="IPR005793">
    <property type="entry name" value="Formyl_trans_C"/>
</dbReference>
<accession>A0A6J6KWR8</accession>
<gene>
    <name evidence="7" type="ORF">UFOPK1795_00599</name>
    <name evidence="8" type="ORF">UFOPK2275_00043</name>
    <name evidence="9" type="ORF">UFOPK2816_00103</name>
</gene>
<evidence type="ECO:0000256" key="2">
    <source>
        <dbReference type="ARBA" id="ARBA00012261"/>
    </source>
</evidence>
<feature type="domain" description="Formyl transferase N-terminal" evidence="5">
    <location>
        <begin position="19"/>
        <end position="175"/>
    </location>
</feature>
<dbReference type="EMBL" id="CAEZWQ010000002">
    <property type="protein sequence ID" value="CAB4652923.1"/>
    <property type="molecule type" value="Genomic_DNA"/>
</dbReference>
<dbReference type="InterPro" id="IPR041711">
    <property type="entry name" value="Met-tRNA-FMT_N"/>
</dbReference>
<dbReference type="HAMAP" id="MF_00182">
    <property type="entry name" value="Formyl_trans"/>
    <property type="match status" value="1"/>
</dbReference>
<dbReference type="CDD" id="cd08704">
    <property type="entry name" value="Met_tRNA_FMT_C"/>
    <property type="match status" value="1"/>
</dbReference>
<dbReference type="Pfam" id="PF00551">
    <property type="entry name" value="Formyl_trans_N"/>
    <property type="match status" value="1"/>
</dbReference>
<dbReference type="Gene3D" id="3.40.50.12230">
    <property type="match status" value="1"/>
</dbReference>
<evidence type="ECO:0000259" key="5">
    <source>
        <dbReference type="Pfam" id="PF00551"/>
    </source>
</evidence>
<dbReference type="SUPFAM" id="SSF53328">
    <property type="entry name" value="Formyltransferase"/>
    <property type="match status" value="1"/>
</dbReference>
<keyword evidence="3" id="KW-0808">Transferase</keyword>
<dbReference type="SUPFAM" id="SSF50486">
    <property type="entry name" value="FMT C-terminal domain-like"/>
    <property type="match status" value="1"/>
</dbReference>
<evidence type="ECO:0000256" key="3">
    <source>
        <dbReference type="ARBA" id="ARBA00022679"/>
    </source>
</evidence>
<dbReference type="EMBL" id="CAEZZB010000003">
    <property type="protein sequence ID" value="CAB4738087.1"/>
    <property type="molecule type" value="Genomic_DNA"/>
</dbReference>
<organism evidence="8">
    <name type="scientific">freshwater metagenome</name>
    <dbReference type="NCBI Taxonomy" id="449393"/>
    <lineage>
        <taxon>unclassified sequences</taxon>
        <taxon>metagenomes</taxon>
        <taxon>ecological metagenomes</taxon>
    </lineage>
</organism>
<evidence type="ECO:0000313" key="9">
    <source>
        <dbReference type="EMBL" id="CAB4738087.1"/>
    </source>
</evidence>
<dbReference type="InterPro" id="IPR036477">
    <property type="entry name" value="Formyl_transf_N_sf"/>
</dbReference>
<dbReference type="Pfam" id="PF02911">
    <property type="entry name" value="Formyl_trans_C"/>
    <property type="match status" value="1"/>
</dbReference>
<keyword evidence="4" id="KW-0648">Protein biosynthesis</keyword>
<dbReference type="PANTHER" id="PTHR11138:SF5">
    <property type="entry name" value="METHIONYL-TRNA FORMYLTRANSFERASE, MITOCHONDRIAL"/>
    <property type="match status" value="1"/>
</dbReference>
<evidence type="ECO:0000313" key="8">
    <source>
        <dbReference type="EMBL" id="CAB4652923.1"/>
    </source>
</evidence>
<dbReference type="GO" id="GO:0004479">
    <property type="term" value="F:methionyl-tRNA formyltransferase activity"/>
    <property type="evidence" value="ECO:0007669"/>
    <property type="project" value="UniProtKB-EC"/>
</dbReference>
<sequence>MHIGVAATPDVAIPTLNWLLESEHEIALVISQPDRPAGRGRELTPSPVTLWAQDRGVGLLRPHSPSELIGAIETLDLVLTIGYGTLLPESILSLPRHGFINLHFSLLPAYRGAAPAQRAIENGESVTGVTVFSLDKGMDTGPIYTATELAIDKDWRSLELLKALAELGPQVVNEALLAIESGVKPHPQIGLATLAPKITKQDARLKWSLSSEVLSRKIRAFYPAPCAWTTWEENTFKITRAAISTIDVPVGEVVVIDGDVIVGCGSRTALRLDSVVPAGKREMTATEWARGARLVQGAHFG</sequence>
<evidence type="ECO:0000256" key="1">
    <source>
        <dbReference type="ARBA" id="ARBA00010699"/>
    </source>
</evidence>
<dbReference type="InterPro" id="IPR011034">
    <property type="entry name" value="Formyl_transferase-like_C_sf"/>
</dbReference>
<name>A0A6J6KWR8_9ZZZZ</name>
<evidence type="ECO:0000313" key="7">
    <source>
        <dbReference type="EMBL" id="CAB4591155.1"/>
    </source>
</evidence>
<evidence type="ECO:0000259" key="6">
    <source>
        <dbReference type="Pfam" id="PF02911"/>
    </source>
</evidence>
<proteinExistence type="inferred from homology"/>
<protein>
    <recommendedName>
        <fullName evidence="2">methionyl-tRNA formyltransferase</fullName>
        <ecNumber evidence="2">2.1.2.9</ecNumber>
    </recommendedName>
</protein>
<dbReference type="CDD" id="cd08646">
    <property type="entry name" value="FMT_core_Met-tRNA-FMT_N"/>
    <property type="match status" value="1"/>
</dbReference>